<organism evidence="1 2">
    <name type="scientific">Catharanthus roseus</name>
    <name type="common">Madagascar periwinkle</name>
    <name type="synonym">Vinca rosea</name>
    <dbReference type="NCBI Taxonomy" id="4058"/>
    <lineage>
        <taxon>Eukaryota</taxon>
        <taxon>Viridiplantae</taxon>
        <taxon>Streptophyta</taxon>
        <taxon>Embryophyta</taxon>
        <taxon>Tracheophyta</taxon>
        <taxon>Spermatophyta</taxon>
        <taxon>Magnoliopsida</taxon>
        <taxon>eudicotyledons</taxon>
        <taxon>Gunneridae</taxon>
        <taxon>Pentapetalae</taxon>
        <taxon>asterids</taxon>
        <taxon>lamiids</taxon>
        <taxon>Gentianales</taxon>
        <taxon>Apocynaceae</taxon>
        <taxon>Rauvolfioideae</taxon>
        <taxon>Vinceae</taxon>
        <taxon>Catharanthinae</taxon>
        <taxon>Catharanthus</taxon>
    </lineage>
</organism>
<comment type="caution">
    <text evidence="1">The sequence shown here is derived from an EMBL/GenBank/DDBJ whole genome shotgun (WGS) entry which is preliminary data.</text>
</comment>
<proteinExistence type="predicted"/>
<reference evidence="2" key="1">
    <citation type="journal article" date="2023" name="Nat. Plants">
        <title>Single-cell RNA sequencing provides a high-resolution roadmap for understanding the multicellular compartmentation of specialized metabolism.</title>
        <authorList>
            <person name="Sun S."/>
            <person name="Shen X."/>
            <person name="Li Y."/>
            <person name="Li Y."/>
            <person name="Wang S."/>
            <person name="Li R."/>
            <person name="Zhang H."/>
            <person name="Shen G."/>
            <person name="Guo B."/>
            <person name="Wei J."/>
            <person name="Xu J."/>
            <person name="St-Pierre B."/>
            <person name="Chen S."/>
            <person name="Sun C."/>
        </authorList>
    </citation>
    <scope>NUCLEOTIDE SEQUENCE [LARGE SCALE GENOMIC DNA]</scope>
</reference>
<dbReference type="Proteomes" id="UP001060085">
    <property type="component" value="Linkage Group LG03"/>
</dbReference>
<name>A0ACC0BQB0_CATRO</name>
<evidence type="ECO:0000313" key="1">
    <source>
        <dbReference type="EMBL" id="KAI5674820.1"/>
    </source>
</evidence>
<dbReference type="EMBL" id="CM044703">
    <property type="protein sequence ID" value="KAI5674820.1"/>
    <property type="molecule type" value="Genomic_DNA"/>
</dbReference>
<accession>A0ACC0BQB0</accession>
<evidence type="ECO:0000313" key="2">
    <source>
        <dbReference type="Proteomes" id="UP001060085"/>
    </source>
</evidence>
<sequence>MPLFLSEEEYERCSHDAALVTEKADAFIRELLNQLETVKAEADAASITAEQTCSLLEQKYVSLSSEFSRLQSQHSQLNNSLEERLSEVAKLQAQERQIQLQSIGKDGDIERIATEKSELRKSNRQLMELLEQKDAEISEKNATIKSYLDKIVNLTENAAAKEARMNELESELARSKATCSRLSQDKELLERHNSWLNDELKSKMDSFIQLRKSHSDLEAEMSAKLADMERRSNESSSSLMWNKDRVKELESKLASLEQELLSSKDVAATAERQFSAEISTLTKLVELYKESSEEWSKKAGDLEGVIKAMETHITQLENDYKERLEKEVFARKEFEKEAGCLKEKLEKCEAELESLKKKEELKPLSLSSFTTRLWEDSDEASEMANEDQALVPSVPLGVSGTALAASLLRDGWSLAKIYTKYQEAVDALRHEQLGRKQSEAILERVLFEVEEKAAIILEERAEHERMVEAYSALNQKLQHSLADQNSSQRQIQELKADLTRHEREYAAAEKEIMDLQKQVSVLLKECRDIQLRCGSISQENSEALITCPAASINPNYDSGNVIPEQLLAFKDITGLVEQNVQLRRLVRSLSEEIENRERELKEKFEKELQKKNEEAASKVDAILVRAEEQGNMIESLHTSVAMYKKLYEEEHKLRSSNPVAHDVATEERRKDAKAIVVASHDSPRMVQEQALVRIKYLEEEVEKSRSEMISIRSARDKLELEARFAHEKLERFMKEFEHQRDELNGVLARNVEFSQLIIDYQRKLRENSEALDAAVELSQKLNMEISLVKHEKETLSNSEKRACDEIRDLSERLRRLQTSLDTIQSTEEVREEARLMERTRQEQHMKLIEREWAEAKKELHEERENVRRLTMERENDMKQVEETRKELANALHALAAAEARASIAESRTSDLLVKMKSSYIEASEKDTKGATASSSDNQITLDLHVAEEEIEKLREEAQVNKEHMMQYKSIALANEAALKQLEVAHETLKAEAEKEKKLLEAELLSLRERANELEVQSALKSEEMASVIAEKEEAIAAASSKIISLKEDFTVKMSQFVVMETQISDLKDDLEKERQKSRAVQANYERQVILQSETIQELTKTSQALATLQGEASELRKVVDELKTENSELKAKLETEKSVLEVLKNDADRKYNDISELNKILHCRLEALHIKLAEKDRHSSGVSGSPPQSSIDEDDGLQTVVKYLRRSKETAETEISLLKQEKLRLQSQLENALRAAEAAQASLNAERTNSKAFFTEEEFKSLQLQVREINLLRESNLQLREENRRNFEECQKLRESLQKASSEFESLENRLEQKQNEVRVCKEEIERQKMEKEDLVKRVDQLQERYKNFDVEDYDRMRAAMEQMQVNLTEKETQVAEVKKLCSQKQDLILHLEQDVARCRIELNERESRINEVLRVQTSLKLEVEKHKRLISQFKKKSENLLKEKEDLVKENQVFSKQLEDARQGKRILGDTAGEQTMKEKEKEKDTRIQMLEKIVERLREEQKGEKAKQMKAQKAVNDSYDSVLQQRSKLSDELEKHKQALKILTDDVEALKLGKGSKSEVTTEIQFLSGTHLEDLASAYALAVENFERVAHPVCIEPGSSAAESTSSLDTSSQGTITGQAISSMAPSTSSIAPTAASVPAAKTLEEKEKKFTLPKTNSEARKTGRKLVRPRILKPEDSQADIETSEVEGSDNNTKPLSHDSVETQGTLMLQAPAPVRKRPSNPSLELPDSLVPGETSSEATEPTLKKSKNSETLPDSGEGQPSESGEAQAAVNSENLGVVPATDESMEDVTDLPSESKESADADKDEIESNEKQEQSTIDAKRQEEFQGDIAAEESLNKVNEGVDPLSTPTEQEIQQPATESGSELEEGELVTDIPDPESGSVPNVMGSPEPGELQPENPTTSEEPMDVAAAEAGELDDDKNEEGNMAEDIAESSEKSNDNNERPAVEPDEVSEASAATPPEATTSTSTTVEVRGTRQQQAAAASRSSTTINLLERAKERASIRQAAMSPSLANRGRGRSVRGRGGRSARGQGQGKQG</sequence>
<keyword evidence="2" id="KW-1185">Reference proteome</keyword>
<gene>
    <name evidence="1" type="ORF">M9H77_15184</name>
</gene>
<protein>
    <submittedName>
        <fullName evidence="1">Uncharacterized protein</fullName>
    </submittedName>
</protein>